<dbReference type="Proteomes" id="UP000887578">
    <property type="component" value="Unplaced"/>
</dbReference>
<feature type="compositionally biased region" description="Basic residues" evidence="1">
    <location>
        <begin position="213"/>
        <end position="236"/>
    </location>
</feature>
<feature type="compositionally biased region" description="Low complexity" evidence="1">
    <location>
        <begin position="346"/>
        <end position="355"/>
    </location>
</feature>
<feature type="compositionally biased region" description="Low complexity" evidence="1">
    <location>
        <begin position="237"/>
        <end position="246"/>
    </location>
</feature>
<proteinExistence type="predicted"/>
<feature type="compositionally biased region" description="Pro residues" evidence="1">
    <location>
        <begin position="454"/>
        <end position="469"/>
    </location>
</feature>
<evidence type="ECO:0000313" key="3">
    <source>
        <dbReference type="WBParaSite" id="PDA_v2.g19913.t1"/>
    </source>
</evidence>
<accession>A0A914PPC3</accession>
<feature type="compositionally biased region" description="Basic and acidic residues" evidence="1">
    <location>
        <begin position="321"/>
        <end position="335"/>
    </location>
</feature>
<evidence type="ECO:0000313" key="2">
    <source>
        <dbReference type="Proteomes" id="UP000887578"/>
    </source>
</evidence>
<feature type="compositionally biased region" description="Basic and acidic residues" evidence="1">
    <location>
        <begin position="31"/>
        <end position="41"/>
    </location>
</feature>
<name>A0A914PPC3_9BILA</name>
<feature type="region of interest" description="Disordered" evidence="1">
    <location>
        <begin position="454"/>
        <end position="474"/>
    </location>
</feature>
<feature type="region of interest" description="Disordered" evidence="1">
    <location>
        <begin position="134"/>
        <end position="365"/>
    </location>
</feature>
<feature type="compositionally biased region" description="Low complexity" evidence="1">
    <location>
        <begin position="254"/>
        <end position="264"/>
    </location>
</feature>
<feature type="compositionally biased region" description="Polar residues" evidence="1">
    <location>
        <begin position="152"/>
        <end position="173"/>
    </location>
</feature>
<dbReference type="WBParaSite" id="PDA_v2.g19913.t1">
    <property type="protein sequence ID" value="PDA_v2.g19913.t1"/>
    <property type="gene ID" value="PDA_v2.g19913"/>
</dbReference>
<dbReference type="AlphaFoldDB" id="A0A914PPC3"/>
<protein>
    <submittedName>
        <fullName evidence="3">Uncharacterized protein</fullName>
    </submittedName>
</protein>
<feature type="region of interest" description="Disordered" evidence="1">
    <location>
        <begin position="1"/>
        <end position="48"/>
    </location>
</feature>
<feature type="compositionally biased region" description="Basic residues" evidence="1">
    <location>
        <begin position="274"/>
        <end position="293"/>
    </location>
</feature>
<reference evidence="3" key="1">
    <citation type="submission" date="2022-11" db="UniProtKB">
        <authorList>
            <consortium name="WormBaseParasite"/>
        </authorList>
    </citation>
    <scope>IDENTIFICATION</scope>
</reference>
<keyword evidence="2" id="KW-1185">Reference proteome</keyword>
<sequence>MLLDYSESNNSEEKKNLWNKFNKHLPQLNDNSDKELKKQNDSSKSIKNNSTLSLHISAYENSNESKIDIYDSGSNTSDLNKTFKNAKPILIGLLKTVIQNPFEFARQQENDENKVPPEIAQFKASQKLISPYEKISDGEIRSNDEEEKNEVFLQSNVPSDSQNVIHSRYNNDIQRSRFHSGYNQSSRTHERKVMSPDSSSRRSHESNEGGSSRSRKRSNSITNKRRKYSPSSRRSRSNSPSRNTSSSRRKYHDSSSANGRSPTRSSRRSPEHHSSRKRSYRPSYSSHHRRSRSRSPLPSSSRRESDRYHRTSNNRKPSPPAERRDNRKVKNDVRSHSPRSPRRPKPISSSSDSSPSPSPPPIPVKSETIETKNEIAAVTQAASTIEIKSDTNEFLFSTTMGSSISQPPMPPPIPPQLPLQPQLPFSFNYPPPPFFMPQLGGMYYPPGAPPPQFMFPFTPPPPPPPPPIPVEEEAPGTSLAIPVPIQSSKYLYMPERPK</sequence>
<organism evidence="2 3">
    <name type="scientific">Panagrolaimus davidi</name>
    <dbReference type="NCBI Taxonomy" id="227884"/>
    <lineage>
        <taxon>Eukaryota</taxon>
        <taxon>Metazoa</taxon>
        <taxon>Ecdysozoa</taxon>
        <taxon>Nematoda</taxon>
        <taxon>Chromadorea</taxon>
        <taxon>Rhabditida</taxon>
        <taxon>Tylenchina</taxon>
        <taxon>Panagrolaimomorpha</taxon>
        <taxon>Panagrolaimoidea</taxon>
        <taxon>Panagrolaimidae</taxon>
        <taxon>Panagrolaimus</taxon>
    </lineage>
</organism>
<feature type="compositionally biased region" description="Basic and acidic residues" evidence="1">
    <location>
        <begin position="187"/>
        <end position="207"/>
    </location>
</feature>
<feature type="compositionally biased region" description="Basic and acidic residues" evidence="1">
    <location>
        <begin position="134"/>
        <end position="143"/>
    </location>
</feature>
<feature type="compositionally biased region" description="Basic residues" evidence="1">
    <location>
        <begin position="336"/>
        <end position="345"/>
    </location>
</feature>
<evidence type="ECO:0000256" key="1">
    <source>
        <dbReference type="SAM" id="MobiDB-lite"/>
    </source>
</evidence>